<accession>A0A644ZWU7</accession>
<gene>
    <name evidence="1" type="ORF">SDC9_91079</name>
</gene>
<comment type="caution">
    <text evidence="1">The sequence shown here is derived from an EMBL/GenBank/DDBJ whole genome shotgun (WGS) entry which is preliminary data.</text>
</comment>
<dbReference type="EMBL" id="VSSQ01010459">
    <property type="protein sequence ID" value="MPM44401.1"/>
    <property type="molecule type" value="Genomic_DNA"/>
</dbReference>
<organism evidence="1">
    <name type="scientific">bioreactor metagenome</name>
    <dbReference type="NCBI Taxonomy" id="1076179"/>
    <lineage>
        <taxon>unclassified sequences</taxon>
        <taxon>metagenomes</taxon>
        <taxon>ecological metagenomes</taxon>
    </lineage>
</organism>
<reference evidence="1" key="1">
    <citation type="submission" date="2019-08" db="EMBL/GenBank/DDBJ databases">
        <authorList>
            <person name="Kucharzyk K."/>
            <person name="Murdoch R.W."/>
            <person name="Higgins S."/>
            <person name="Loffler F."/>
        </authorList>
    </citation>
    <scope>NUCLEOTIDE SEQUENCE</scope>
</reference>
<evidence type="ECO:0000313" key="1">
    <source>
        <dbReference type="EMBL" id="MPM44401.1"/>
    </source>
</evidence>
<name>A0A644ZWU7_9ZZZZ</name>
<dbReference type="AlphaFoldDB" id="A0A644ZWU7"/>
<sequence>MQLEETASSKDVPPLSNRGVFKLPGTIAQNNLRSTSDFRTQWVRVYALSPKRNCLKSLV</sequence>
<proteinExistence type="predicted"/>
<protein>
    <submittedName>
        <fullName evidence="1">Uncharacterized protein</fullName>
    </submittedName>
</protein>